<accession>A0ABY9JUJ9</accession>
<dbReference type="InterPro" id="IPR014710">
    <property type="entry name" value="RmlC-like_jellyroll"/>
</dbReference>
<name>A0ABY9JUJ9_9BACI</name>
<dbReference type="InterPro" id="IPR011051">
    <property type="entry name" value="RmlC_Cupin_sf"/>
</dbReference>
<reference evidence="2 3" key="1">
    <citation type="submission" date="2023-06" db="EMBL/GenBank/DDBJ databases">
        <title>Five Gram-positive bacteria isolated from mangrove sediments in Shenzhen, Guangdong, China.</title>
        <authorList>
            <person name="Yu S."/>
            <person name="Zheng W."/>
            <person name="Huang Y."/>
        </authorList>
    </citation>
    <scope>NUCLEOTIDE SEQUENCE [LARGE SCALE GENOMIC DNA]</scope>
    <source>
        <strain evidence="2 3">SaN35-3</strain>
    </source>
</reference>
<dbReference type="Pfam" id="PF07883">
    <property type="entry name" value="Cupin_2"/>
    <property type="match status" value="1"/>
</dbReference>
<dbReference type="Proteomes" id="UP001197974">
    <property type="component" value="Chromosome"/>
</dbReference>
<gene>
    <name evidence="2" type="ORF">LC087_15240</name>
</gene>
<evidence type="ECO:0000259" key="1">
    <source>
        <dbReference type="Pfam" id="PF07883"/>
    </source>
</evidence>
<proteinExistence type="predicted"/>
<evidence type="ECO:0000313" key="3">
    <source>
        <dbReference type="Proteomes" id="UP001197974"/>
    </source>
</evidence>
<organism evidence="2 3">
    <name type="scientific">Bacillus carboniphilus</name>
    <dbReference type="NCBI Taxonomy" id="86663"/>
    <lineage>
        <taxon>Bacteria</taxon>
        <taxon>Bacillati</taxon>
        <taxon>Bacillota</taxon>
        <taxon>Bacilli</taxon>
        <taxon>Bacillales</taxon>
        <taxon>Bacillaceae</taxon>
        <taxon>Bacillus</taxon>
    </lineage>
</organism>
<dbReference type="SUPFAM" id="SSF51182">
    <property type="entry name" value="RmlC-like cupins"/>
    <property type="match status" value="1"/>
</dbReference>
<dbReference type="RefSeq" id="WP_226540545.1">
    <property type="nucleotide sequence ID" value="NZ_CP129013.1"/>
</dbReference>
<dbReference type="EMBL" id="CP129013">
    <property type="protein sequence ID" value="WLR42105.1"/>
    <property type="molecule type" value="Genomic_DNA"/>
</dbReference>
<dbReference type="InterPro" id="IPR013096">
    <property type="entry name" value="Cupin_2"/>
</dbReference>
<protein>
    <submittedName>
        <fullName evidence="2">Cupin domain-containing protein</fullName>
    </submittedName>
</protein>
<feature type="domain" description="Cupin type-2" evidence="1">
    <location>
        <begin position="48"/>
        <end position="98"/>
    </location>
</feature>
<dbReference type="Gene3D" id="2.60.120.10">
    <property type="entry name" value="Jelly Rolls"/>
    <property type="match status" value="1"/>
</dbReference>
<keyword evidence="3" id="KW-1185">Reference proteome</keyword>
<evidence type="ECO:0000313" key="2">
    <source>
        <dbReference type="EMBL" id="WLR42105.1"/>
    </source>
</evidence>
<sequence length="122" mass="13921">MDIYQFNKEVGKKVEKFNSDFIMSHIIQTQKPSRIGCMYLEKNGIIGYHEAVVPQLLLVVNGEGKVRGEKEEFVHVKNGDAVFWEKGEWHETRTDTGLTAIVIESKELNPASCMPLAEKKRI</sequence>